<gene>
    <name evidence="5" type="ORF">KEM09_04270</name>
</gene>
<dbReference type="PIRSF" id="PIRSF018266">
    <property type="entry name" value="FecR"/>
    <property type="match status" value="1"/>
</dbReference>
<reference evidence="5 6" key="1">
    <citation type="journal article" date="2014" name="Int. J. Syst. Evol. Microbiol.">
        <title>Carboxylicivirga gen. nov. in the family Marinilabiliaceae with two novel species, Carboxylicivirga mesophila sp. nov. and Carboxylicivirga taeanensis sp. nov., and reclassification of Cytophaga fermentans as Saccharicrinis fermentans gen. nov., comb. nov.</title>
        <authorList>
            <person name="Yang S.H."/>
            <person name="Seo H.S."/>
            <person name="Woo J.H."/>
            <person name="Oh H.M."/>
            <person name="Jang H."/>
            <person name="Lee J.H."/>
            <person name="Kim S.J."/>
            <person name="Kwon K.K."/>
        </authorList>
    </citation>
    <scope>NUCLEOTIDE SEQUENCE [LARGE SCALE GENOMIC DNA]</scope>
    <source>
        <strain evidence="5 6">JCM 18290</strain>
    </source>
</reference>
<evidence type="ECO:0000313" key="6">
    <source>
        <dbReference type="Proteomes" id="UP000721861"/>
    </source>
</evidence>
<protein>
    <submittedName>
        <fullName evidence="5">FecR domain-containing protein</fullName>
    </submittedName>
</protein>
<dbReference type="InterPro" id="IPR032508">
    <property type="entry name" value="FecR_C"/>
</dbReference>
<keyword evidence="2" id="KW-0812">Transmembrane</keyword>
<comment type="caution">
    <text evidence="5">The sequence shown here is derived from an EMBL/GenBank/DDBJ whole genome shotgun (WGS) entry which is preliminary data.</text>
</comment>
<proteinExistence type="predicted"/>
<keyword evidence="1" id="KW-0175">Coiled coil</keyword>
<name>A0ABS5K6S1_9BACT</name>
<evidence type="ECO:0000256" key="2">
    <source>
        <dbReference type="SAM" id="Phobius"/>
    </source>
</evidence>
<feature type="coiled-coil region" evidence="1">
    <location>
        <begin position="1"/>
        <end position="32"/>
    </location>
</feature>
<dbReference type="Gene3D" id="2.60.120.1440">
    <property type="match status" value="1"/>
</dbReference>
<organism evidence="5 6">
    <name type="scientific">Carboxylicivirga mesophila</name>
    <dbReference type="NCBI Taxonomy" id="1166478"/>
    <lineage>
        <taxon>Bacteria</taxon>
        <taxon>Pseudomonadati</taxon>
        <taxon>Bacteroidota</taxon>
        <taxon>Bacteroidia</taxon>
        <taxon>Marinilabiliales</taxon>
        <taxon>Marinilabiliaceae</taxon>
        <taxon>Carboxylicivirga</taxon>
    </lineage>
</organism>
<evidence type="ECO:0000259" key="3">
    <source>
        <dbReference type="Pfam" id="PF04773"/>
    </source>
</evidence>
<dbReference type="EMBL" id="JAGUCN010000003">
    <property type="protein sequence ID" value="MBS2210602.1"/>
    <property type="molecule type" value="Genomic_DNA"/>
</dbReference>
<feature type="domain" description="Protein FecR C-terminal" evidence="4">
    <location>
        <begin position="254"/>
        <end position="322"/>
    </location>
</feature>
<accession>A0ABS5K6S1</accession>
<dbReference type="Pfam" id="PF16344">
    <property type="entry name" value="FecR_C"/>
    <property type="match status" value="1"/>
</dbReference>
<evidence type="ECO:0000259" key="4">
    <source>
        <dbReference type="Pfam" id="PF16344"/>
    </source>
</evidence>
<feature type="domain" description="FecR protein" evidence="3">
    <location>
        <begin position="115"/>
        <end position="208"/>
    </location>
</feature>
<evidence type="ECO:0000256" key="1">
    <source>
        <dbReference type="SAM" id="Coils"/>
    </source>
</evidence>
<keyword evidence="6" id="KW-1185">Reference proteome</keyword>
<sequence>MDNIEEKYRLLARQLNGELNDAEHELLTDELNQDETFVAKQYVLQVFWQKFFPKVKSQSHERIMTDTMKRVMGIKEVKRPQMTIWYSAIAILVVALGISLARNLLVDKNNELIQYVANVGETKKVVLPDGTKVDLNAGSSLVIQKDFTADKRQVILTGEGYFDVAKDAEKPFEITTSHLKVSVLGTRFDLKAYADEDEIKAVLDEGKIQLDGEFNKQQPVFLKPGYAATLNKNTGELQIQPHKQQSAEQWRDGKLVFYNHTLAQIARILERRFNARIIILNDEVKEYRFSGDFSHANLFELLGYLSAARPFTFETSGEYIVISK</sequence>
<dbReference type="InterPro" id="IPR006860">
    <property type="entry name" value="FecR"/>
</dbReference>
<dbReference type="PANTHER" id="PTHR30273">
    <property type="entry name" value="PERIPLASMIC SIGNAL SENSOR AND SIGMA FACTOR ACTIVATOR FECR-RELATED"/>
    <property type="match status" value="1"/>
</dbReference>
<dbReference type="Gene3D" id="3.55.50.30">
    <property type="match status" value="1"/>
</dbReference>
<dbReference type="RefSeq" id="WP_212225959.1">
    <property type="nucleotide sequence ID" value="NZ_JAGUCN010000003.1"/>
</dbReference>
<dbReference type="Pfam" id="PF04773">
    <property type="entry name" value="FecR"/>
    <property type="match status" value="1"/>
</dbReference>
<dbReference type="Proteomes" id="UP000721861">
    <property type="component" value="Unassembled WGS sequence"/>
</dbReference>
<dbReference type="PANTHER" id="PTHR30273:SF2">
    <property type="entry name" value="PROTEIN FECR"/>
    <property type="match status" value="1"/>
</dbReference>
<dbReference type="InterPro" id="IPR012373">
    <property type="entry name" value="Ferrdict_sens_TM"/>
</dbReference>
<keyword evidence="2" id="KW-1133">Transmembrane helix</keyword>
<keyword evidence="2" id="KW-0472">Membrane</keyword>
<feature type="transmembrane region" description="Helical" evidence="2">
    <location>
        <begin position="84"/>
        <end position="105"/>
    </location>
</feature>
<evidence type="ECO:0000313" key="5">
    <source>
        <dbReference type="EMBL" id="MBS2210602.1"/>
    </source>
</evidence>